<keyword evidence="2" id="KW-1185">Reference proteome</keyword>
<proteinExistence type="predicted"/>
<dbReference type="GO" id="GO:0044272">
    <property type="term" value="P:sulfur compound biosynthetic process"/>
    <property type="evidence" value="ECO:0007669"/>
    <property type="project" value="UniProtKB-ARBA"/>
</dbReference>
<organism evidence="1 2">
    <name type="scientific">Halobium palmae</name>
    <dbReference type="NCBI Taxonomy" id="1776492"/>
    <lineage>
        <taxon>Archaea</taxon>
        <taxon>Methanobacteriati</taxon>
        <taxon>Methanobacteriota</taxon>
        <taxon>Stenosarchaea group</taxon>
        <taxon>Halobacteria</taxon>
        <taxon>Halobacteriales</taxon>
        <taxon>Haloferacaceae</taxon>
        <taxon>Halobium</taxon>
    </lineage>
</organism>
<dbReference type="Gene3D" id="3.40.50.970">
    <property type="match status" value="1"/>
</dbReference>
<evidence type="ECO:0000313" key="1">
    <source>
        <dbReference type="EMBL" id="MFC6726739.1"/>
    </source>
</evidence>
<comment type="caution">
    <text evidence="1">The sequence shown here is derived from an EMBL/GenBank/DDBJ whole genome shotgun (WGS) entry which is preliminary data.</text>
</comment>
<dbReference type="EMBL" id="JBHSWU010001354">
    <property type="protein sequence ID" value="MFC6726739.1"/>
    <property type="molecule type" value="Genomic_DNA"/>
</dbReference>
<sequence length="190" mass="20475">RVLADVVAESPDPATLFVSNSMPVRDLDRFGRPSETNLTVLGNRGASGIDGITSTALGAGSATTDRLTLVTGDLAYYHDLTGLLAVGRAEVDATVVLVNNDGGGIFHMLPIEEFDPPFTPQFKTPHGLDFEPTGDLFDLDFRRVDLDGFADAYAESVSTPGTDVLEVRVDVEGSHETRDRLRDRVIDRLA</sequence>
<dbReference type="InterPro" id="IPR029061">
    <property type="entry name" value="THDP-binding"/>
</dbReference>
<dbReference type="GO" id="GO:0006082">
    <property type="term" value="P:organic acid metabolic process"/>
    <property type="evidence" value="ECO:0007669"/>
    <property type="project" value="UniProtKB-ARBA"/>
</dbReference>
<accession>A0ABD5S5D6</accession>
<protein>
    <submittedName>
        <fullName evidence="1">2-succinyl-5-enolpyruvyl-6-hydroxy-3-cyclohexene-1-carboxylate synthase</fullName>
    </submittedName>
</protein>
<dbReference type="CDD" id="cd02009">
    <property type="entry name" value="TPP_SHCHC_synthase"/>
    <property type="match status" value="1"/>
</dbReference>
<gene>
    <name evidence="1" type="ORF">ACFQE1_20670</name>
</gene>
<dbReference type="PANTHER" id="PTHR42916">
    <property type="entry name" value="2-SUCCINYL-5-ENOLPYRUVYL-6-HYDROXY-3-CYCLOHEXENE-1-CARBOXYLATE SYNTHASE"/>
    <property type="match status" value="1"/>
</dbReference>
<dbReference type="Proteomes" id="UP001596328">
    <property type="component" value="Unassembled WGS sequence"/>
</dbReference>
<dbReference type="PANTHER" id="PTHR42916:SF1">
    <property type="entry name" value="PROTEIN PHYLLO, CHLOROPLASTIC"/>
    <property type="match status" value="1"/>
</dbReference>
<reference evidence="1 2" key="1">
    <citation type="journal article" date="2019" name="Int. J. Syst. Evol. Microbiol.">
        <title>The Global Catalogue of Microorganisms (GCM) 10K type strain sequencing project: providing services to taxonomists for standard genome sequencing and annotation.</title>
        <authorList>
            <consortium name="The Broad Institute Genomics Platform"/>
            <consortium name="The Broad Institute Genome Sequencing Center for Infectious Disease"/>
            <person name="Wu L."/>
            <person name="Ma J."/>
        </authorList>
    </citation>
    <scope>NUCLEOTIDE SEQUENCE [LARGE SCALE GENOMIC DNA]</scope>
    <source>
        <strain evidence="1 2">NBRC 111368</strain>
    </source>
</reference>
<name>A0ABD5S5D6_9EURY</name>
<feature type="non-terminal residue" evidence="1">
    <location>
        <position position="1"/>
    </location>
</feature>
<evidence type="ECO:0000313" key="2">
    <source>
        <dbReference type="Proteomes" id="UP001596328"/>
    </source>
</evidence>
<dbReference type="AlphaFoldDB" id="A0ABD5S5D6"/>
<dbReference type="SUPFAM" id="SSF52518">
    <property type="entry name" value="Thiamin diphosphate-binding fold (THDP-binding)"/>
    <property type="match status" value="1"/>
</dbReference>